<accession>A0ABR8BNG3</accession>
<comment type="caution">
    <text evidence="1">The sequence shown here is derived from an EMBL/GenBank/DDBJ whole genome shotgun (WGS) entry which is preliminary data.</text>
</comment>
<protein>
    <recommendedName>
        <fullName evidence="3">CopG-like ribbon-helix-helix domain-containing protein</fullName>
    </recommendedName>
</protein>
<dbReference type="Proteomes" id="UP000621307">
    <property type="component" value="Unassembled WGS sequence"/>
</dbReference>
<organism evidence="1 2">
    <name type="scientific">Nostoc parmelioides FACHB-3921</name>
    <dbReference type="NCBI Taxonomy" id="2692909"/>
    <lineage>
        <taxon>Bacteria</taxon>
        <taxon>Bacillati</taxon>
        <taxon>Cyanobacteriota</taxon>
        <taxon>Cyanophyceae</taxon>
        <taxon>Nostocales</taxon>
        <taxon>Nostocaceae</taxon>
        <taxon>Nostoc</taxon>
    </lineage>
</organism>
<gene>
    <name evidence="1" type="ORF">H6G14_28790</name>
</gene>
<dbReference type="SUPFAM" id="SSF47598">
    <property type="entry name" value="Ribbon-helix-helix"/>
    <property type="match status" value="1"/>
</dbReference>
<evidence type="ECO:0000313" key="2">
    <source>
        <dbReference type="Proteomes" id="UP000621307"/>
    </source>
</evidence>
<dbReference type="InterPro" id="IPR010985">
    <property type="entry name" value="Ribbon_hlx_hlx"/>
</dbReference>
<keyword evidence="2" id="KW-1185">Reference proteome</keyword>
<dbReference type="EMBL" id="JACJQL010000083">
    <property type="protein sequence ID" value="MBD2255219.1"/>
    <property type="molecule type" value="Genomic_DNA"/>
</dbReference>
<proteinExistence type="predicted"/>
<name>A0ABR8BNG3_9NOSO</name>
<evidence type="ECO:0008006" key="3">
    <source>
        <dbReference type="Google" id="ProtNLM"/>
    </source>
</evidence>
<reference evidence="1 2" key="1">
    <citation type="journal article" date="2020" name="ISME J.">
        <title>Comparative genomics reveals insights into cyanobacterial evolution and habitat adaptation.</title>
        <authorList>
            <person name="Chen M.Y."/>
            <person name="Teng W.K."/>
            <person name="Zhao L."/>
            <person name="Hu C.X."/>
            <person name="Zhou Y.K."/>
            <person name="Han B.P."/>
            <person name="Song L.R."/>
            <person name="Shu W.S."/>
        </authorList>
    </citation>
    <scope>NUCLEOTIDE SEQUENCE [LARGE SCALE GENOMIC DNA]</scope>
    <source>
        <strain evidence="1 2">FACHB-3921</strain>
    </source>
</reference>
<evidence type="ECO:0000313" key="1">
    <source>
        <dbReference type="EMBL" id="MBD2255219.1"/>
    </source>
</evidence>
<sequence>MTMPSKKPQLTIRIEEDEYSYLQEWAKEEFMTPPQLAKILLKKAIASKKKEKGGNERETA</sequence>